<dbReference type="PANTHER" id="PTHR33699">
    <property type="entry name" value="EXPRESSED PROTEIN"/>
    <property type="match status" value="1"/>
</dbReference>
<dbReference type="OrthoDB" id="755325at2759"/>
<evidence type="ECO:0000313" key="2">
    <source>
        <dbReference type="EMBL" id="KAG6738401.1"/>
    </source>
</evidence>
<feature type="region of interest" description="Disordered" evidence="1">
    <location>
        <begin position="43"/>
        <end position="114"/>
    </location>
</feature>
<sequence length="188" mass="21379">MDEWRRSGQIPAFGNWDQANELPITQYFESARQAGLIRFSTTHNSSGECGHQDMRGDLYASDINKPSRNLPPPVKTRMREKRGTHGKEQRKQGKVCDVTEPAKKQQQQPQPTVYHKNKISQYSQKRDTVIVAKAPVKPPKAIDEDLYKISPELLRSSKRVSLLLFLLEYTRICSNAVCAGPRVVKMGE</sequence>
<proteinExistence type="predicted"/>
<protein>
    <recommendedName>
        <fullName evidence="4">RIN4 pathogenic type III effector avirulence factor Avr cleavage site domain-containing protein</fullName>
    </recommendedName>
</protein>
<comment type="caution">
    <text evidence="2">The sequence shown here is derived from an EMBL/GenBank/DDBJ whole genome shotgun (WGS) entry which is preliminary data.</text>
</comment>
<dbReference type="EMBL" id="JAAWWB010000037">
    <property type="protein sequence ID" value="KAG6738401.1"/>
    <property type="molecule type" value="Genomic_DNA"/>
</dbReference>
<evidence type="ECO:0000256" key="1">
    <source>
        <dbReference type="SAM" id="MobiDB-lite"/>
    </source>
</evidence>
<dbReference type="AlphaFoldDB" id="A0A8X7XTR5"/>
<keyword evidence="3" id="KW-1185">Reference proteome</keyword>
<evidence type="ECO:0000313" key="3">
    <source>
        <dbReference type="Proteomes" id="UP000886885"/>
    </source>
</evidence>
<dbReference type="PANTHER" id="PTHR33699:SF3">
    <property type="entry name" value="OS06G0347300 PROTEIN"/>
    <property type="match status" value="1"/>
</dbReference>
<dbReference type="Proteomes" id="UP000886885">
    <property type="component" value="Chromosome 19A"/>
</dbReference>
<evidence type="ECO:0008006" key="4">
    <source>
        <dbReference type="Google" id="ProtNLM"/>
    </source>
</evidence>
<feature type="compositionally biased region" description="Basic and acidic residues" evidence="1">
    <location>
        <begin position="81"/>
        <end position="91"/>
    </location>
</feature>
<gene>
    <name evidence="2" type="ORF">POTOM_058017</name>
</gene>
<accession>A0A8X7XTR5</accession>
<name>A0A8X7XTR5_POPTO</name>
<reference evidence="2" key="1">
    <citation type="journal article" date="2020" name="bioRxiv">
        <title>Hybrid origin of Populus tomentosa Carr. identified through genome sequencing and phylogenomic analysis.</title>
        <authorList>
            <person name="An X."/>
            <person name="Gao K."/>
            <person name="Chen Z."/>
            <person name="Li J."/>
            <person name="Yang X."/>
            <person name="Yang X."/>
            <person name="Zhou J."/>
            <person name="Guo T."/>
            <person name="Zhao T."/>
            <person name="Huang S."/>
            <person name="Miao D."/>
            <person name="Khan W.U."/>
            <person name="Rao P."/>
            <person name="Ye M."/>
            <person name="Lei B."/>
            <person name="Liao W."/>
            <person name="Wang J."/>
            <person name="Ji L."/>
            <person name="Li Y."/>
            <person name="Guo B."/>
            <person name="Mustafa N.S."/>
            <person name="Li S."/>
            <person name="Yun Q."/>
            <person name="Keller S.R."/>
            <person name="Mao J."/>
            <person name="Zhang R."/>
            <person name="Strauss S.H."/>
        </authorList>
    </citation>
    <scope>NUCLEOTIDE SEQUENCE</scope>
    <source>
        <strain evidence="2">GM15</strain>
        <tissue evidence="2">Leaf</tissue>
    </source>
</reference>
<organism evidence="2 3">
    <name type="scientific">Populus tomentosa</name>
    <name type="common">Chinese white poplar</name>
    <dbReference type="NCBI Taxonomy" id="118781"/>
    <lineage>
        <taxon>Eukaryota</taxon>
        <taxon>Viridiplantae</taxon>
        <taxon>Streptophyta</taxon>
        <taxon>Embryophyta</taxon>
        <taxon>Tracheophyta</taxon>
        <taxon>Spermatophyta</taxon>
        <taxon>Magnoliopsida</taxon>
        <taxon>eudicotyledons</taxon>
        <taxon>Gunneridae</taxon>
        <taxon>Pentapetalae</taxon>
        <taxon>rosids</taxon>
        <taxon>fabids</taxon>
        <taxon>Malpighiales</taxon>
        <taxon>Salicaceae</taxon>
        <taxon>Saliceae</taxon>
        <taxon>Populus</taxon>
    </lineage>
</organism>